<reference evidence="3 4" key="1">
    <citation type="submission" date="2016-10" db="EMBL/GenBank/DDBJ databases">
        <authorList>
            <person name="de Groot N.N."/>
        </authorList>
    </citation>
    <scope>NUCLEOTIDE SEQUENCE [LARGE SCALE GENOMIC DNA]</scope>
    <source>
        <strain evidence="3 4">OK461</strain>
    </source>
</reference>
<feature type="transmembrane region" description="Helical" evidence="1">
    <location>
        <begin position="459"/>
        <end position="481"/>
    </location>
</feature>
<dbReference type="Proteomes" id="UP000181942">
    <property type="component" value="Unassembled WGS sequence"/>
</dbReference>
<accession>A0A1I2KYF7</accession>
<keyword evidence="2" id="KW-0732">Signal</keyword>
<evidence type="ECO:0000313" key="3">
    <source>
        <dbReference type="EMBL" id="SFF71995.1"/>
    </source>
</evidence>
<evidence type="ECO:0000313" key="4">
    <source>
        <dbReference type="Proteomes" id="UP000181942"/>
    </source>
</evidence>
<proteinExistence type="predicted"/>
<dbReference type="AlphaFoldDB" id="A0A1I2KYF7"/>
<sequence>MPRMPIRTARPQKGRWWGALVALLVALLLTAAAPAADRPGETGLRFEAPGTFVMYNADEGAKAENGAFVLPVAVVPGNTGPARNIKVVVDASGLAGVARVDKGSGNNCTGGGWVWTCEYGTLDNDGESMPPFTLYGVDGTEPGDSGTVTYTASADNTASVTGTTRMIVGGPTLYGPEEQGKMTGVEPGKPASLTPRFSNPSRFATQRGIALRITAQGGLVLTARPRNCSYNPTFTDAWCTFPAKAAPRTAYRTSSPLTFTAAPGELTGTLDYSWSSDPQRPAKLTVRGTGAPLTLTRTPEGGIHDGTGTVTVVETTVQADYAADTGTVRGRVGDTVSVTLGVRGLGPGRPADEKGRFEVVPPEGTTITSIPYTFEDTDGKWACARPKKPGGAFVCDLDSDVFWPGDDGTTSVVFRFRIDRQVPGAHGTIRTYNPYDRTPGNDTARIPLEASPAPPYRAVVRPAVLIPAVLAAVAVAAAGLAHRRRRRAVAVPGSSADGERSGS</sequence>
<evidence type="ECO:0000256" key="2">
    <source>
        <dbReference type="SAM" id="SignalP"/>
    </source>
</evidence>
<keyword evidence="1" id="KW-0472">Membrane</keyword>
<keyword evidence="1" id="KW-0812">Transmembrane</keyword>
<dbReference type="EMBL" id="FONR01000011">
    <property type="protein sequence ID" value="SFF71995.1"/>
    <property type="molecule type" value="Genomic_DNA"/>
</dbReference>
<feature type="signal peptide" evidence="2">
    <location>
        <begin position="1"/>
        <end position="35"/>
    </location>
</feature>
<organism evidence="3 4">
    <name type="scientific">Streptomyces mirabilis</name>
    <dbReference type="NCBI Taxonomy" id="68239"/>
    <lineage>
        <taxon>Bacteria</taxon>
        <taxon>Bacillati</taxon>
        <taxon>Actinomycetota</taxon>
        <taxon>Actinomycetes</taxon>
        <taxon>Kitasatosporales</taxon>
        <taxon>Streptomycetaceae</taxon>
        <taxon>Streptomyces</taxon>
    </lineage>
</organism>
<keyword evidence="1" id="KW-1133">Transmembrane helix</keyword>
<protein>
    <submittedName>
        <fullName evidence="3">Uncharacterized protein</fullName>
    </submittedName>
</protein>
<name>A0A1I2KYF7_9ACTN</name>
<feature type="chain" id="PRO_5010271396" evidence="2">
    <location>
        <begin position="36"/>
        <end position="503"/>
    </location>
</feature>
<evidence type="ECO:0000256" key="1">
    <source>
        <dbReference type="SAM" id="Phobius"/>
    </source>
</evidence>
<gene>
    <name evidence="3" type="ORF">SAMN02787118_11175</name>
</gene>